<dbReference type="AlphaFoldDB" id="A0A5K7YRG5"/>
<proteinExistence type="predicted"/>
<feature type="domain" description="Alanine racemase N-terminal" evidence="1">
    <location>
        <begin position="26"/>
        <end position="277"/>
    </location>
</feature>
<name>A0A5K7YRG5_9BACT</name>
<dbReference type="Pfam" id="PF01168">
    <property type="entry name" value="Ala_racemase_N"/>
    <property type="match status" value="1"/>
</dbReference>
<evidence type="ECO:0000259" key="1">
    <source>
        <dbReference type="Pfam" id="PF01168"/>
    </source>
</evidence>
<dbReference type="InterPro" id="IPR051466">
    <property type="entry name" value="D-amino_acid_metab_enzyme"/>
</dbReference>
<dbReference type="OrthoDB" id="9811417at2"/>
<dbReference type="Proteomes" id="UP000427906">
    <property type="component" value="Chromosome"/>
</dbReference>
<keyword evidence="3" id="KW-1185">Reference proteome</keyword>
<protein>
    <recommendedName>
        <fullName evidence="1">Alanine racemase N-terminal domain-containing protein</fullName>
    </recommendedName>
</protein>
<dbReference type="InterPro" id="IPR001608">
    <property type="entry name" value="Ala_racemase_N"/>
</dbReference>
<organism evidence="2 3">
    <name type="scientific">Desulfosarcina alkanivorans</name>
    <dbReference type="NCBI Taxonomy" id="571177"/>
    <lineage>
        <taxon>Bacteria</taxon>
        <taxon>Pseudomonadati</taxon>
        <taxon>Thermodesulfobacteriota</taxon>
        <taxon>Desulfobacteria</taxon>
        <taxon>Desulfobacterales</taxon>
        <taxon>Desulfosarcinaceae</taxon>
        <taxon>Desulfosarcina</taxon>
    </lineage>
</organism>
<dbReference type="InterPro" id="IPR029066">
    <property type="entry name" value="PLP-binding_barrel"/>
</dbReference>
<accession>A0A5K7YRG5</accession>
<dbReference type="GO" id="GO:0008721">
    <property type="term" value="F:D-serine ammonia-lyase activity"/>
    <property type="evidence" value="ECO:0007669"/>
    <property type="project" value="TreeGrafter"/>
</dbReference>
<dbReference type="GO" id="GO:0036088">
    <property type="term" value="P:D-serine catabolic process"/>
    <property type="evidence" value="ECO:0007669"/>
    <property type="project" value="TreeGrafter"/>
</dbReference>
<dbReference type="RefSeq" id="WP_155316987.1">
    <property type="nucleotide sequence ID" value="NZ_AP021874.1"/>
</dbReference>
<dbReference type="KEGG" id="dalk:DSCA_28140"/>
<reference evidence="2 3" key="1">
    <citation type="submission" date="2019-11" db="EMBL/GenBank/DDBJ databases">
        <title>Comparative genomics of hydrocarbon-degrading Desulfosarcina strains.</title>
        <authorList>
            <person name="Watanabe M."/>
            <person name="Kojima H."/>
            <person name="Fukui M."/>
        </authorList>
    </citation>
    <scope>NUCLEOTIDE SEQUENCE [LARGE SCALE GENOMIC DNA]</scope>
    <source>
        <strain evidence="2 3">PL12</strain>
    </source>
</reference>
<dbReference type="PANTHER" id="PTHR28004:SF2">
    <property type="entry name" value="D-SERINE DEHYDRATASE"/>
    <property type="match status" value="1"/>
</dbReference>
<dbReference type="EMBL" id="AP021874">
    <property type="protein sequence ID" value="BBO68884.1"/>
    <property type="molecule type" value="Genomic_DNA"/>
</dbReference>
<gene>
    <name evidence="2" type="ORF">DSCA_28140</name>
</gene>
<dbReference type="SUPFAM" id="SSF51419">
    <property type="entry name" value="PLP-binding barrel"/>
    <property type="match status" value="1"/>
</dbReference>
<evidence type="ECO:0000313" key="3">
    <source>
        <dbReference type="Proteomes" id="UP000427906"/>
    </source>
</evidence>
<sequence length="406" mass="43758">MPEKSARDYHYYRDIIKGRRLPLAFVDLDRFDANVAYVAGTQKRSGKTIRVASKSIRCPDLIGRVFDKGGPAFRGILAFTVEEAALLAARGFDDIIVAYPTVQRSDMDLIASVAAGGPRIALVVDSLAQLQCLAQAGRQSGQVLEACLEIDMSYRPMGRSIHLGVRRSPLREADQAVRLARRATDLEGVRITAVMGYEAQIASVNDSVPGQGLKNAVLRMVKQRSMTELMKRRQAVIQALEEAGCTINIVNGGGSGSLKATAMDSAVTEVTAGSAFFAPGLFRHFHEVTFQPSAFFALQVVRRPAPRLITCLGGGYVASGEVGPNKLPRPMLPPGLAYIGMEGAGEVQTPLKLPAGAHAPDIGDPVFFQHAKAGELCERFNHLLLVKDGGIVDRVDTYRGMGHAFL</sequence>
<evidence type="ECO:0000313" key="2">
    <source>
        <dbReference type="EMBL" id="BBO68884.1"/>
    </source>
</evidence>
<dbReference type="PANTHER" id="PTHR28004">
    <property type="entry name" value="ZGC:162816-RELATED"/>
    <property type="match status" value="1"/>
</dbReference>
<dbReference type="Gene3D" id="3.20.20.10">
    <property type="entry name" value="Alanine racemase"/>
    <property type="match status" value="1"/>
</dbReference>